<name>A0A4Y2AQK4_ARAVE</name>
<reference evidence="3 4" key="1">
    <citation type="journal article" date="2019" name="Sci. Rep.">
        <title>Orb-weaving spider Araneus ventricosus genome elucidates the spidroin gene catalogue.</title>
        <authorList>
            <person name="Kono N."/>
            <person name="Nakamura H."/>
            <person name="Ohtoshi R."/>
            <person name="Moran D.A.P."/>
            <person name="Shinohara A."/>
            <person name="Yoshida Y."/>
            <person name="Fujiwara M."/>
            <person name="Mori M."/>
            <person name="Tomita M."/>
            <person name="Arakawa K."/>
        </authorList>
    </citation>
    <scope>NUCLEOTIDE SEQUENCE [LARGE SCALE GENOMIC DNA]</scope>
</reference>
<proteinExistence type="predicted"/>
<dbReference type="EMBL" id="BGPR01157179">
    <property type="protein sequence ID" value="GBL81797.1"/>
    <property type="molecule type" value="Genomic_DNA"/>
</dbReference>
<evidence type="ECO:0000313" key="2">
    <source>
        <dbReference type="EMBL" id="GBL81691.1"/>
    </source>
</evidence>
<organism evidence="3 4">
    <name type="scientific">Araneus ventricosus</name>
    <name type="common">Orbweaver spider</name>
    <name type="synonym">Epeira ventricosa</name>
    <dbReference type="NCBI Taxonomy" id="182803"/>
    <lineage>
        <taxon>Eukaryota</taxon>
        <taxon>Metazoa</taxon>
        <taxon>Ecdysozoa</taxon>
        <taxon>Arthropoda</taxon>
        <taxon>Chelicerata</taxon>
        <taxon>Arachnida</taxon>
        <taxon>Araneae</taxon>
        <taxon>Araneomorphae</taxon>
        <taxon>Entelegynae</taxon>
        <taxon>Araneoidea</taxon>
        <taxon>Araneidae</taxon>
        <taxon>Araneus</taxon>
    </lineage>
</organism>
<evidence type="ECO:0000313" key="3">
    <source>
        <dbReference type="EMBL" id="GBL81797.1"/>
    </source>
</evidence>
<comment type="caution">
    <text evidence="3">The sequence shown here is derived from an EMBL/GenBank/DDBJ whole genome shotgun (WGS) entry which is preliminary data.</text>
</comment>
<dbReference type="Proteomes" id="UP000499080">
    <property type="component" value="Unassembled WGS sequence"/>
</dbReference>
<dbReference type="AlphaFoldDB" id="A0A4Y2AQK4"/>
<feature type="non-terminal residue" evidence="3">
    <location>
        <position position="63"/>
    </location>
</feature>
<dbReference type="EMBL" id="BGPR01157156">
    <property type="protein sequence ID" value="GBL81691.1"/>
    <property type="molecule type" value="Genomic_DNA"/>
</dbReference>
<gene>
    <name evidence="3" type="ORF">AVEN_127361_1</name>
    <name evidence="2" type="ORF">AVEN_233632_1</name>
</gene>
<evidence type="ECO:0000313" key="4">
    <source>
        <dbReference type="Proteomes" id="UP000499080"/>
    </source>
</evidence>
<accession>A0A4Y2AQK4</accession>
<evidence type="ECO:0000256" key="1">
    <source>
        <dbReference type="SAM" id="MobiDB-lite"/>
    </source>
</evidence>
<feature type="region of interest" description="Disordered" evidence="1">
    <location>
        <begin position="32"/>
        <end position="63"/>
    </location>
</feature>
<keyword evidence="4" id="KW-1185">Reference proteome</keyword>
<sequence>MIVAGVLVAITGHGSTPPVGGTHYQWQWESPSDYCTHQGSKTPLTSPAASHPRTRGAPSGTLK</sequence>
<feature type="compositionally biased region" description="Polar residues" evidence="1">
    <location>
        <begin position="32"/>
        <end position="48"/>
    </location>
</feature>
<protein>
    <submittedName>
        <fullName evidence="3">Uncharacterized protein</fullName>
    </submittedName>
</protein>